<dbReference type="EC" id="1.1.1.1" evidence="3"/>
<dbReference type="SUPFAM" id="SSF51735">
    <property type="entry name" value="NAD(P)-binding Rossmann-fold domains"/>
    <property type="match status" value="1"/>
</dbReference>
<reference evidence="10" key="1">
    <citation type="submission" date="2023-02" db="EMBL/GenBank/DDBJ databases">
        <title>Identification and recombinant expression of a fungal hydrolase from Papiliotrema laurentii that hydrolyzes apple cutin and clears colloidal polyester polyurethane.</title>
        <authorList>
            <consortium name="DOE Joint Genome Institute"/>
            <person name="Roman V.A."/>
            <person name="Bojanowski C."/>
            <person name="Crable B.R."/>
            <person name="Wagner D.N."/>
            <person name="Hung C.S."/>
            <person name="Nadeau L.J."/>
            <person name="Schratz L."/>
            <person name="Haridas S."/>
            <person name="Pangilinan J."/>
            <person name="Lipzen A."/>
            <person name="Na H."/>
            <person name="Yan M."/>
            <person name="Ng V."/>
            <person name="Grigoriev I.V."/>
            <person name="Spatafora J.W."/>
            <person name="Barlow D."/>
            <person name="Biffinger J."/>
            <person name="Kelley-Loughnane N."/>
            <person name="Varaljay V.A."/>
            <person name="Crookes-Goodson W.J."/>
        </authorList>
    </citation>
    <scope>NUCLEOTIDE SEQUENCE</scope>
    <source>
        <strain evidence="10">5307AH</strain>
    </source>
</reference>
<dbReference type="InterPro" id="IPR013154">
    <property type="entry name" value="ADH-like_N"/>
</dbReference>
<evidence type="ECO:0000313" key="10">
    <source>
        <dbReference type="EMBL" id="KAK1926609.1"/>
    </source>
</evidence>
<dbReference type="GO" id="GO:0004022">
    <property type="term" value="F:alcohol dehydrogenase (NAD+) activity"/>
    <property type="evidence" value="ECO:0007669"/>
    <property type="project" value="UniProtKB-EC"/>
</dbReference>
<dbReference type="EMBL" id="JAODAN010000002">
    <property type="protein sequence ID" value="KAK1926609.1"/>
    <property type="molecule type" value="Genomic_DNA"/>
</dbReference>
<dbReference type="PANTHER" id="PTHR42940:SF3">
    <property type="entry name" value="ALCOHOL DEHYDROGENASE 1-RELATED"/>
    <property type="match status" value="1"/>
</dbReference>
<evidence type="ECO:0000256" key="7">
    <source>
        <dbReference type="ARBA" id="ARBA00023027"/>
    </source>
</evidence>
<keyword evidence="7" id="KW-0520">NAD</keyword>
<keyword evidence="6" id="KW-0560">Oxidoreductase</keyword>
<proteinExistence type="inferred from homology"/>
<evidence type="ECO:0000313" key="11">
    <source>
        <dbReference type="Proteomes" id="UP001182556"/>
    </source>
</evidence>
<dbReference type="FunFam" id="3.40.50.720:FF:000039">
    <property type="entry name" value="Alcohol dehydrogenase AdhP"/>
    <property type="match status" value="1"/>
</dbReference>
<dbReference type="InterPro" id="IPR020843">
    <property type="entry name" value="ER"/>
</dbReference>
<comment type="cofactor">
    <cofactor evidence="1 8">
        <name>Zn(2+)</name>
        <dbReference type="ChEBI" id="CHEBI:29105"/>
    </cofactor>
</comment>
<evidence type="ECO:0000256" key="6">
    <source>
        <dbReference type="ARBA" id="ARBA00023002"/>
    </source>
</evidence>
<keyword evidence="4 8" id="KW-0479">Metal-binding</keyword>
<feature type="domain" description="Enoyl reductase (ER)" evidence="9">
    <location>
        <begin position="25"/>
        <end position="361"/>
    </location>
</feature>
<dbReference type="Gene3D" id="3.90.180.10">
    <property type="entry name" value="Medium-chain alcohol dehydrogenases, catalytic domain"/>
    <property type="match status" value="1"/>
</dbReference>
<evidence type="ECO:0000256" key="4">
    <source>
        <dbReference type="ARBA" id="ARBA00022723"/>
    </source>
</evidence>
<dbReference type="Proteomes" id="UP001182556">
    <property type="component" value="Unassembled WGS sequence"/>
</dbReference>
<keyword evidence="11" id="KW-1185">Reference proteome</keyword>
<evidence type="ECO:0000256" key="1">
    <source>
        <dbReference type="ARBA" id="ARBA00001947"/>
    </source>
</evidence>
<dbReference type="Gene3D" id="3.40.50.720">
    <property type="entry name" value="NAD(P)-binding Rossmann-like Domain"/>
    <property type="match status" value="1"/>
</dbReference>
<dbReference type="InterPro" id="IPR036291">
    <property type="entry name" value="NAD(P)-bd_dom_sf"/>
</dbReference>
<dbReference type="SMART" id="SM00829">
    <property type="entry name" value="PKS_ER"/>
    <property type="match status" value="1"/>
</dbReference>
<dbReference type="PROSITE" id="PS00059">
    <property type="entry name" value="ADH_ZINC"/>
    <property type="match status" value="1"/>
</dbReference>
<dbReference type="CDD" id="cd08297">
    <property type="entry name" value="CAD3"/>
    <property type="match status" value="1"/>
</dbReference>
<organism evidence="10 11">
    <name type="scientific">Papiliotrema laurentii</name>
    <name type="common">Cryptococcus laurentii</name>
    <dbReference type="NCBI Taxonomy" id="5418"/>
    <lineage>
        <taxon>Eukaryota</taxon>
        <taxon>Fungi</taxon>
        <taxon>Dikarya</taxon>
        <taxon>Basidiomycota</taxon>
        <taxon>Agaricomycotina</taxon>
        <taxon>Tremellomycetes</taxon>
        <taxon>Tremellales</taxon>
        <taxon>Rhynchogastremaceae</taxon>
        <taxon>Papiliotrema</taxon>
    </lineage>
</organism>
<accession>A0AAD9FUN5</accession>
<evidence type="ECO:0000256" key="8">
    <source>
        <dbReference type="RuleBase" id="RU361277"/>
    </source>
</evidence>
<dbReference type="GO" id="GO:0005737">
    <property type="term" value="C:cytoplasm"/>
    <property type="evidence" value="ECO:0007669"/>
    <property type="project" value="TreeGrafter"/>
</dbReference>
<dbReference type="Pfam" id="PF08240">
    <property type="entry name" value="ADH_N"/>
    <property type="match status" value="1"/>
</dbReference>
<name>A0AAD9FUN5_PAPLA</name>
<evidence type="ECO:0000259" key="9">
    <source>
        <dbReference type="SMART" id="SM00829"/>
    </source>
</evidence>
<dbReference type="AlphaFoldDB" id="A0AAD9FUN5"/>
<sequence length="364" mass="37786">MSDPSFESVKAVPKTHRAAVSEHVGDYPATKYIDTPDASSLAPGKALVRIVYAGVCHTDVSITLGTGTDQPVTPIIPGHEGAGYVVAVGPHAAPGPEVVKVGDRVGIRFVADICGNCDGCLDGEEESCDHLVISGTNTPGVFQEFIVAPASQLTPIPDAVPLSMAAPILCAGLTTYKALLNANLKAGDWVVIPGAGGGLGHLAVQYALAMNYRVCGIDVGDDKLAMLKGYGIHAFVDFTKESDVPAAVKRAVGEKGAKAAVVAAGVIAPYQQALDYLGFRSTLVCVGLPKDGKFTVDSNQLVVQSSRIVGSSVGTRADAKRALALVELGKVKVELSVRDLDEVGEIFKELKGGKVKGRVVVKLF</sequence>
<protein>
    <recommendedName>
        <fullName evidence="3">alcohol dehydrogenase</fullName>
        <ecNumber evidence="3">1.1.1.1</ecNumber>
    </recommendedName>
</protein>
<evidence type="ECO:0000256" key="5">
    <source>
        <dbReference type="ARBA" id="ARBA00022833"/>
    </source>
</evidence>
<evidence type="ECO:0000256" key="3">
    <source>
        <dbReference type="ARBA" id="ARBA00013190"/>
    </source>
</evidence>
<dbReference type="InterPro" id="IPR011032">
    <property type="entry name" value="GroES-like_sf"/>
</dbReference>
<dbReference type="InterPro" id="IPR013149">
    <property type="entry name" value="ADH-like_C"/>
</dbReference>
<dbReference type="Pfam" id="PF00107">
    <property type="entry name" value="ADH_zinc_N"/>
    <property type="match status" value="1"/>
</dbReference>
<dbReference type="PANTHER" id="PTHR42940">
    <property type="entry name" value="ALCOHOL DEHYDROGENASE 1-RELATED"/>
    <property type="match status" value="1"/>
</dbReference>
<gene>
    <name evidence="10" type="ORF">DB88DRAFT_508696</name>
</gene>
<comment type="caution">
    <text evidence="10">The sequence shown here is derived from an EMBL/GenBank/DDBJ whole genome shotgun (WGS) entry which is preliminary data.</text>
</comment>
<dbReference type="InterPro" id="IPR002328">
    <property type="entry name" value="ADH_Zn_CS"/>
</dbReference>
<dbReference type="SUPFAM" id="SSF50129">
    <property type="entry name" value="GroES-like"/>
    <property type="match status" value="1"/>
</dbReference>
<evidence type="ECO:0000256" key="2">
    <source>
        <dbReference type="ARBA" id="ARBA00008072"/>
    </source>
</evidence>
<dbReference type="GO" id="GO:0008270">
    <property type="term" value="F:zinc ion binding"/>
    <property type="evidence" value="ECO:0007669"/>
    <property type="project" value="InterPro"/>
</dbReference>
<comment type="similarity">
    <text evidence="2 8">Belongs to the zinc-containing alcohol dehydrogenase family.</text>
</comment>
<keyword evidence="5 8" id="KW-0862">Zinc</keyword>